<dbReference type="Proteomes" id="UP000006352">
    <property type="component" value="Unassembled WGS sequence"/>
</dbReference>
<evidence type="ECO:0000313" key="2">
    <source>
        <dbReference type="Proteomes" id="UP000006352"/>
    </source>
</evidence>
<dbReference type="HOGENOM" id="CLU_1277633_0_0_1"/>
<proteinExistence type="predicted"/>
<dbReference type="AlphaFoldDB" id="J4H4H4"/>
<dbReference type="InParanoid" id="J4H4H4"/>
<dbReference type="EMBL" id="HE797175">
    <property type="protein sequence ID" value="CCM04999.1"/>
    <property type="molecule type" value="Genomic_DNA"/>
</dbReference>
<protein>
    <submittedName>
        <fullName evidence="1">Uncharacterized protein</fullName>
    </submittedName>
</protein>
<reference evidence="1 2" key="1">
    <citation type="journal article" date="2012" name="Appl. Environ. Microbiol.">
        <title>Short-read sequencing for genomic analysis of the brown rot fungus Fibroporia radiculosa.</title>
        <authorList>
            <person name="Tang J.D."/>
            <person name="Perkins A.D."/>
            <person name="Sonstegard T.S."/>
            <person name="Schroeder S.G."/>
            <person name="Burgess S.C."/>
            <person name="Diehl S.V."/>
        </authorList>
    </citation>
    <scope>NUCLEOTIDE SEQUENCE [LARGE SCALE GENOMIC DNA]</scope>
    <source>
        <strain evidence="1 2">TFFH 294</strain>
    </source>
</reference>
<dbReference type="RefSeq" id="XP_012184282.1">
    <property type="nucleotide sequence ID" value="XM_012328892.1"/>
</dbReference>
<organism evidence="1 2">
    <name type="scientific">Fibroporia radiculosa</name>
    <dbReference type="NCBI Taxonomy" id="599839"/>
    <lineage>
        <taxon>Eukaryota</taxon>
        <taxon>Fungi</taxon>
        <taxon>Dikarya</taxon>
        <taxon>Basidiomycota</taxon>
        <taxon>Agaricomycotina</taxon>
        <taxon>Agaricomycetes</taxon>
        <taxon>Polyporales</taxon>
        <taxon>Fibroporiaceae</taxon>
        <taxon>Fibroporia</taxon>
    </lineage>
</organism>
<name>J4H4H4_9APHY</name>
<evidence type="ECO:0000313" key="1">
    <source>
        <dbReference type="EMBL" id="CCM04999.1"/>
    </source>
</evidence>
<dbReference type="GeneID" id="24099910"/>
<keyword evidence="2" id="KW-1185">Reference proteome</keyword>
<accession>J4H4H4</accession>
<gene>
    <name evidence="1" type="ORF">FIBRA_07197</name>
</gene>
<sequence length="216" mass="24578">MSTIRTMVWTPVSIGYDNVTPWLVARGCRPRNMTLVFSPWEPLSLKTSIHETLVAAGTALDHLSLFIYDFYKIPSGFSLIPAYLKISTLCIRLVNRYSRIESFSPSLINLPALCKILESIGPKHTKLQQLLLGFELDRPCLDTDWSETGALLARMLVFHPHLAVTIRISPHRKRNDGHEWMEHFVSKMVDGLSRSLARTGRVTLIWAFHHSQLPDS</sequence>